<evidence type="ECO:0000259" key="13">
    <source>
        <dbReference type="PROSITE" id="PS50090"/>
    </source>
</evidence>
<feature type="domain" description="C2H2-type" evidence="14">
    <location>
        <begin position="968"/>
        <end position="995"/>
    </location>
</feature>
<dbReference type="SUPFAM" id="SSF57667">
    <property type="entry name" value="beta-beta-alpha zinc fingers"/>
    <property type="match status" value="2"/>
</dbReference>
<keyword evidence="5 9" id="KW-0863">Zinc-finger</keyword>
<protein>
    <submittedName>
        <fullName evidence="16">Kinase-like domain-containing protein</fullName>
    </submittedName>
</protein>
<evidence type="ECO:0000313" key="17">
    <source>
        <dbReference type="Proteomes" id="UP000615446"/>
    </source>
</evidence>
<feature type="compositionally biased region" description="Basic and acidic residues" evidence="11">
    <location>
        <begin position="892"/>
        <end position="902"/>
    </location>
</feature>
<dbReference type="InterPro" id="IPR036236">
    <property type="entry name" value="Znf_C2H2_sf"/>
</dbReference>
<keyword evidence="2" id="KW-0808">Transferase</keyword>
<evidence type="ECO:0000256" key="11">
    <source>
        <dbReference type="SAM" id="MobiDB-lite"/>
    </source>
</evidence>
<feature type="compositionally biased region" description="Polar residues" evidence="11">
    <location>
        <begin position="921"/>
        <end position="930"/>
    </location>
</feature>
<dbReference type="PROSITE" id="PS50090">
    <property type="entry name" value="MYB_LIKE"/>
    <property type="match status" value="1"/>
</dbReference>
<keyword evidence="8 10" id="KW-0067">ATP-binding</keyword>
<dbReference type="InterPro" id="IPR000719">
    <property type="entry name" value="Prot_kinase_dom"/>
</dbReference>
<dbReference type="SUPFAM" id="SSF46689">
    <property type="entry name" value="Homeodomain-like"/>
    <property type="match status" value="1"/>
</dbReference>
<dbReference type="CDD" id="cd00167">
    <property type="entry name" value="SANT"/>
    <property type="match status" value="1"/>
</dbReference>
<dbReference type="GO" id="GO:0043484">
    <property type="term" value="P:regulation of RNA splicing"/>
    <property type="evidence" value="ECO:0007669"/>
    <property type="project" value="TreeGrafter"/>
</dbReference>
<organism evidence="16 17">
    <name type="scientific">Rhizophagus clarus</name>
    <dbReference type="NCBI Taxonomy" id="94130"/>
    <lineage>
        <taxon>Eukaryota</taxon>
        <taxon>Fungi</taxon>
        <taxon>Fungi incertae sedis</taxon>
        <taxon>Mucoromycota</taxon>
        <taxon>Glomeromycotina</taxon>
        <taxon>Glomeromycetes</taxon>
        <taxon>Glomerales</taxon>
        <taxon>Glomeraceae</taxon>
        <taxon>Rhizophagus</taxon>
    </lineage>
</organism>
<keyword evidence="7" id="KW-0862">Zinc</keyword>
<feature type="region of interest" description="Disordered" evidence="11">
    <location>
        <begin position="618"/>
        <end position="638"/>
    </location>
</feature>
<dbReference type="InterPro" id="IPR011009">
    <property type="entry name" value="Kinase-like_dom_sf"/>
</dbReference>
<feature type="domain" description="Protein kinase" evidence="12">
    <location>
        <begin position="150"/>
        <end position="449"/>
    </location>
</feature>
<feature type="region of interest" description="Disordered" evidence="11">
    <location>
        <begin position="817"/>
        <end position="837"/>
    </location>
</feature>
<feature type="region of interest" description="Disordered" evidence="11">
    <location>
        <begin position="883"/>
        <end position="930"/>
    </location>
</feature>
<gene>
    <name evidence="16" type="ORF">RCL2_000482700</name>
</gene>
<dbReference type="Pfam" id="PF00096">
    <property type="entry name" value="zf-C2H2"/>
    <property type="match status" value="2"/>
</dbReference>
<dbReference type="InterPro" id="IPR017441">
    <property type="entry name" value="Protein_kinase_ATP_BS"/>
</dbReference>
<dbReference type="GO" id="GO:0008270">
    <property type="term" value="F:zinc ion binding"/>
    <property type="evidence" value="ECO:0007669"/>
    <property type="project" value="UniProtKB-KW"/>
</dbReference>
<feature type="domain" description="HTH myb-type" evidence="15">
    <location>
        <begin position="674"/>
        <end position="721"/>
    </location>
</feature>
<evidence type="ECO:0000256" key="2">
    <source>
        <dbReference type="ARBA" id="ARBA00022679"/>
    </source>
</evidence>
<dbReference type="SMART" id="SM00355">
    <property type="entry name" value="ZnF_C2H2"/>
    <property type="match status" value="3"/>
</dbReference>
<dbReference type="GO" id="GO:0005634">
    <property type="term" value="C:nucleus"/>
    <property type="evidence" value="ECO:0007669"/>
    <property type="project" value="TreeGrafter"/>
</dbReference>
<dbReference type="InterPro" id="IPR017930">
    <property type="entry name" value="Myb_dom"/>
</dbReference>
<evidence type="ECO:0000259" key="15">
    <source>
        <dbReference type="PROSITE" id="PS51294"/>
    </source>
</evidence>
<dbReference type="Pfam" id="PF00069">
    <property type="entry name" value="Pkinase"/>
    <property type="match status" value="1"/>
</dbReference>
<evidence type="ECO:0000256" key="7">
    <source>
        <dbReference type="ARBA" id="ARBA00022833"/>
    </source>
</evidence>
<evidence type="ECO:0000259" key="12">
    <source>
        <dbReference type="PROSITE" id="PS50011"/>
    </source>
</evidence>
<dbReference type="PROSITE" id="PS50011">
    <property type="entry name" value="PROTEIN_KINASE_DOM"/>
    <property type="match status" value="1"/>
</dbReference>
<dbReference type="GO" id="GO:0004674">
    <property type="term" value="F:protein serine/threonine kinase activity"/>
    <property type="evidence" value="ECO:0007669"/>
    <property type="project" value="UniProtKB-KW"/>
</dbReference>
<evidence type="ECO:0000313" key="16">
    <source>
        <dbReference type="EMBL" id="GES77458.1"/>
    </source>
</evidence>
<dbReference type="Gene3D" id="1.10.510.10">
    <property type="entry name" value="Transferase(Phosphotransferase) domain 1"/>
    <property type="match status" value="1"/>
</dbReference>
<keyword evidence="6 16" id="KW-0418">Kinase</keyword>
<proteinExistence type="predicted"/>
<feature type="domain" description="Myb-like" evidence="13">
    <location>
        <begin position="674"/>
        <end position="717"/>
    </location>
</feature>
<dbReference type="Pfam" id="PF00249">
    <property type="entry name" value="Myb_DNA-binding"/>
    <property type="match status" value="1"/>
</dbReference>
<evidence type="ECO:0000256" key="9">
    <source>
        <dbReference type="PROSITE-ProRule" id="PRU00042"/>
    </source>
</evidence>
<evidence type="ECO:0000256" key="6">
    <source>
        <dbReference type="ARBA" id="ARBA00022777"/>
    </source>
</evidence>
<feature type="compositionally biased region" description="Polar residues" evidence="11">
    <location>
        <begin position="821"/>
        <end position="837"/>
    </location>
</feature>
<dbReference type="PROSITE" id="PS00028">
    <property type="entry name" value="ZINC_FINGER_C2H2_1"/>
    <property type="match status" value="2"/>
</dbReference>
<dbReference type="InterPro" id="IPR051175">
    <property type="entry name" value="CLK_kinases"/>
</dbReference>
<dbReference type="EMBL" id="BLAL01000030">
    <property type="protein sequence ID" value="GES77458.1"/>
    <property type="molecule type" value="Genomic_DNA"/>
</dbReference>
<feature type="domain" description="C2H2-type" evidence="14">
    <location>
        <begin position="996"/>
        <end position="1015"/>
    </location>
</feature>
<dbReference type="InterPro" id="IPR009057">
    <property type="entry name" value="Homeodomain-like_sf"/>
</dbReference>
<evidence type="ECO:0000259" key="14">
    <source>
        <dbReference type="PROSITE" id="PS50157"/>
    </source>
</evidence>
<reference evidence="16" key="1">
    <citation type="submission" date="2019-10" db="EMBL/GenBank/DDBJ databases">
        <title>Conservation and host-specific expression of non-tandemly repeated heterogenous ribosome RNA gene in arbuscular mycorrhizal fungi.</title>
        <authorList>
            <person name="Maeda T."/>
            <person name="Kobayashi Y."/>
            <person name="Nakagawa T."/>
            <person name="Ezawa T."/>
            <person name="Yamaguchi K."/>
            <person name="Bino T."/>
            <person name="Nishimoto Y."/>
            <person name="Shigenobu S."/>
            <person name="Kawaguchi M."/>
        </authorList>
    </citation>
    <scope>NUCLEOTIDE SEQUENCE</scope>
    <source>
        <strain evidence="16">HR1</strain>
    </source>
</reference>
<sequence>MSTIIMSATNTRPTRTSRRKRPPNPNWREDFYRNGRPDDQEVIVISDSPTPPPVHIRKPPSQIETRAVPTHKRRRKPGIQTAQIHQQYNDTSYRSYISTSSHTSAHYREPISARESYSSASSSRQAIIPSYDDKDGHYIVKIGDDLTSRYRITRQLGQGTFGKVVQCFDRVSNRHVAIKIIRAVQKYRDASKIEIRVLNTLRDQDPSNIYKCIHLRDWFDFRNHICMVFDLYGCSLFDFLKQNDFAPFPMNQIQHIAKQLLSSVAFLHSLRLVHTDLKPENILLVNDQCKTIPSKRSKRMLLDTDVRLIDFGSATFDDEYHSSVVSTRHYRAPEVILGLGWSYSCDLWSVGCILVELFTGEALFQTHENLEHLAMMEHVLGKIPDRLVRQMSRHHQSKYFRGSRLLNFPNDDTTKQSRKYVKSLRSLNEIIDPEKSTFRRDIYKLNILIYDIQKSMKIDYHEQKIWENLDLKHGYMFEWYRKFCFSLEGGMVPPSQTINAWIETNLFQDFATMPTGQGNNSSTKQVIGGKTGIKVKNAKRRITRSMSQSLDAADTQKSIEETLYQVIDDNSTSIGAKIKNYKKDNFDTKVESNSEQLDDLEEQTAAAQVLQLLGLANVPEDSSPRSSENENENSDSRSGLDIVGSLVEAVLSQQNSVTTTMTETNIACYSVPEWTSEEDELLKTSVKNFGYGKWEEIASTISGRTENQCKERWNIISSLNSDESNSLQDEEIEEETLLDHTYFGTDWGEIQKITDSQLNANSSTSTDTTVNISIDWNSVVNPPIIPVTIQNQNEDNNIKEVSSPMQSSNLKYSRNNDKEFLSQNGPQQVENSLNETGLSTDLPADLLMTAMTENPQFFYSATTNDYSNVPYSAEPETFLISDESANTPSQPEHSEKSNETKISRSSKRRKTSSITSDTDSGQNSHGTAGDEQSSHIGYACLYPHCNKTFARLYNLKSHQRTHSTDRPYKCASCDTAFARNHDLKRHQKIHENAKPYKCLGCAKLFSRLDALRRHKHNPKSRDSCLLIRTILLVLNNLLWWIYAFIISYQNIIPNLVCFKTKRSFKTEKSDETFE</sequence>
<dbReference type="PANTHER" id="PTHR45646:SF11">
    <property type="entry name" value="SERINE_THREONINE-PROTEIN KINASE DOA"/>
    <property type="match status" value="1"/>
</dbReference>
<comment type="caution">
    <text evidence="16">The sequence shown here is derived from an EMBL/GenBank/DDBJ whole genome shotgun (WGS) entry which is preliminary data.</text>
</comment>
<dbReference type="PROSITE" id="PS00108">
    <property type="entry name" value="PROTEIN_KINASE_ST"/>
    <property type="match status" value="1"/>
</dbReference>
<feature type="domain" description="C2H2-type" evidence="14">
    <location>
        <begin position="938"/>
        <end position="967"/>
    </location>
</feature>
<dbReference type="Gene3D" id="3.30.160.60">
    <property type="entry name" value="Classic Zinc Finger"/>
    <property type="match status" value="3"/>
</dbReference>
<dbReference type="Gene3D" id="1.10.10.60">
    <property type="entry name" value="Homeodomain-like"/>
    <property type="match status" value="1"/>
</dbReference>
<dbReference type="SMART" id="SM00220">
    <property type="entry name" value="S_TKc"/>
    <property type="match status" value="1"/>
</dbReference>
<name>A0A8H3L0V5_9GLOM</name>
<dbReference type="Gene3D" id="3.30.200.20">
    <property type="entry name" value="Phosphorylase Kinase, domain 1"/>
    <property type="match status" value="1"/>
</dbReference>
<keyword evidence="3" id="KW-0479">Metal-binding</keyword>
<dbReference type="InterPro" id="IPR013087">
    <property type="entry name" value="Znf_C2H2_type"/>
</dbReference>
<dbReference type="CDD" id="cd14134">
    <property type="entry name" value="PKc_CLK"/>
    <property type="match status" value="1"/>
</dbReference>
<evidence type="ECO:0000256" key="4">
    <source>
        <dbReference type="ARBA" id="ARBA00022741"/>
    </source>
</evidence>
<dbReference type="PROSITE" id="PS00107">
    <property type="entry name" value="PROTEIN_KINASE_ATP"/>
    <property type="match status" value="1"/>
</dbReference>
<dbReference type="SMART" id="SM00717">
    <property type="entry name" value="SANT"/>
    <property type="match status" value="1"/>
</dbReference>
<accession>A0A8H3L0V5</accession>
<feature type="binding site" evidence="10">
    <location>
        <position position="179"/>
    </location>
    <ligand>
        <name>ATP</name>
        <dbReference type="ChEBI" id="CHEBI:30616"/>
    </ligand>
</feature>
<dbReference type="OrthoDB" id="8922241at2759"/>
<keyword evidence="1" id="KW-0723">Serine/threonine-protein kinase</keyword>
<dbReference type="AlphaFoldDB" id="A0A8H3L0V5"/>
<evidence type="ECO:0000256" key="5">
    <source>
        <dbReference type="ARBA" id="ARBA00022771"/>
    </source>
</evidence>
<dbReference type="SUPFAM" id="SSF56112">
    <property type="entry name" value="Protein kinase-like (PK-like)"/>
    <property type="match status" value="1"/>
</dbReference>
<dbReference type="GO" id="GO:0005524">
    <property type="term" value="F:ATP binding"/>
    <property type="evidence" value="ECO:0007669"/>
    <property type="project" value="UniProtKB-UniRule"/>
</dbReference>
<dbReference type="InterPro" id="IPR001005">
    <property type="entry name" value="SANT/Myb"/>
</dbReference>
<dbReference type="PANTHER" id="PTHR45646">
    <property type="entry name" value="SERINE/THREONINE-PROTEIN KINASE DOA-RELATED"/>
    <property type="match status" value="1"/>
</dbReference>
<dbReference type="PROSITE" id="PS51294">
    <property type="entry name" value="HTH_MYB"/>
    <property type="match status" value="1"/>
</dbReference>
<dbReference type="InterPro" id="IPR008271">
    <property type="entry name" value="Ser/Thr_kinase_AS"/>
</dbReference>
<feature type="compositionally biased region" description="Basic and acidic residues" evidence="11">
    <location>
        <begin position="27"/>
        <end position="36"/>
    </location>
</feature>
<evidence type="ECO:0000256" key="3">
    <source>
        <dbReference type="ARBA" id="ARBA00022723"/>
    </source>
</evidence>
<keyword evidence="4 10" id="KW-0547">Nucleotide-binding</keyword>
<evidence type="ECO:0000256" key="10">
    <source>
        <dbReference type="PROSITE-ProRule" id="PRU10141"/>
    </source>
</evidence>
<evidence type="ECO:0000256" key="1">
    <source>
        <dbReference type="ARBA" id="ARBA00022527"/>
    </source>
</evidence>
<feature type="region of interest" description="Disordered" evidence="11">
    <location>
        <begin position="1"/>
        <end position="36"/>
    </location>
</feature>
<dbReference type="Proteomes" id="UP000615446">
    <property type="component" value="Unassembled WGS sequence"/>
</dbReference>
<dbReference type="FunFam" id="3.30.160.60:FF:002343">
    <property type="entry name" value="Zinc finger protein 33A"/>
    <property type="match status" value="1"/>
</dbReference>
<evidence type="ECO:0000256" key="8">
    <source>
        <dbReference type="ARBA" id="ARBA00022840"/>
    </source>
</evidence>
<dbReference type="PROSITE" id="PS50157">
    <property type="entry name" value="ZINC_FINGER_C2H2_2"/>
    <property type="match status" value="3"/>
</dbReference>